<sequence length="125" mass="13408">MGVPLRSRPRASSRLFMYVAAVFRLARAPKAKAEGMAEGERATRFAPGSPEQPKPALRPPSAPLAIPLLAAPLSRLPDSRLLFLLLLLLLLLPPLPISLSPRPPKGSQVSQGFQAPAPKPQLPQI</sequence>
<feature type="region of interest" description="Disordered" evidence="1">
    <location>
        <begin position="101"/>
        <end position="125"/>
    </location>
</feature>
<keyword evidence="3" id="KW-1185">Reference proteome</keyword>
<dbReference type="AlphaFoldDB" id="E5A280"/>
<organism evidence="3">
    <name type="scientific">Leptosphaeria maculans (strain JN3 / isolate v23.1.3 / race Av1-4-5-6-7-8)</name>
    <name type="common">Blackleg fungus</name>
    <name type="synonym">Phoma lingam</name>
    <dbReference type="NCBI Taxonomy" id="985895"/>
    <lineage>
        <taxon>Eukaryota</taxon>
        <taxon>Fungi</taxon>
        <taxon>Dikarya</taxon>
        <taxon>Ascomycota</taxon>
        <taxon>Pezizomycotina</taxon>
        <taxon>Dothideomycetes</taxon>
        <taxon>Pleosporomycetidae</taxon>
        <taxon>Pleosporales</taxon>
        <taxon>Pleosporineae</taxon>
        <taxon>Leptosphaeriaceae</taxon>
        <taxon>Plenodomus</taxon>
        <taxon>Plenodomus lingam/Leptosphaeria maculans species complex</taxon>
    </lineage>
</organism>
<dbReference type="InParanoid" id="E5A280"/>
<evidence type="ECO:0000256" key="1">
    <source>
        <dbReference type="SAM" id="MobiDB-lite"/>
    </source>
</evidence>
<feature type="compositionally biased region" description="Pro residues" evidence="1">
    <location>
        <begin position="50"/>
        <end position="59"/>
    </location>
</feature>
<feature type="region of interest" description="Disordered" evidence="1">
    <location>
        <begin position="34"/>
        <end position="59"/>
    </location>
</feature>
<dbReference type="VEuPathDB" id="FungiDB:LEMA_P093660.1"/>
<reference evidence="3" key="1">
    <citation type="journal article" date="2011" name="Nat. Commun.">
        <title>Effector diversification within compartments of the Leptosphaeria maculans genome affected by Repeat-Induced Point mutations.</title>
        <authorList>
            <person name="Rouxel T."/>
            <person name="Grandaubert J."/>
            <person name="Hane J.K."/>
            <person name="Hoede C."/>
            <person name="van de Wouw A.P."/>
            <person name="Couloux A."/>
            <person name="Dominguez V."/>
            <person name="Anthouard V."/>
            <person name="Bally P."/>
            <person name="Bourras S."/>
            <person name="Cozijnsen A.J."/>
            <person name="Ciuffetti L.M."/>
            <person name="Degrave A."/>
            <person name="Dilmaghani A."/>
            <person name="Duret L."/>
            <person name="Fudal I."/>
            <person name="Goodwin S.B."/>
            <person name="Gout L."/>
            <person name="Glaser N."/>
            <person name="Linglin J."/>
            <person name="Kema G.H.J."/>
            <person name="Lapalu N."/>
            <person name="Lawrence C.B."/>
            <person name="May K."/>
            <person name="Meyer M."/>
            <person name="Ollivier B."/>
            <person name="Poulain J."/>
            <person name="Schoch C.L."/>
            <person name="Simon A."/>
            <person name="Spatafora J.W."/>
            <person name="Stachowiak A."/>
            <person name="Turgeon B.G."/>
            <person name="Tyler B.M."/>
            <person name="Vincent D."/>
            <person name="Weissenbach J."/>
            <person name="Amselem J."/>
            <person name="Quesneville H."/>
            <person name="Oliver R.P."/>
            <person name="Wincker P."/>
            <person name="Balesdent M.-H."/>
            <person name="Howlett B.J."/>
        </authorList>
    </citation>
    <scope>NUCLEOTIDE SEQUENCE [LARGE SCALE GENOMIC DNA]</scope>
    <source>
        <strain evidence="3">JN3 / isolate v23.1.3 / race Av1-4-5-6-7-8</strain>
    </source>
</reference>
<gene>
    <name evidence="2" type="ORF">LEMA_P093660.1</name>
</gene>
<dbReference type="Proteomes" id="UP000002668">
    <property type="component" value="Genome"/>
</dbReference>
<accession>E5A280</accession>
<dbReference type="GeneID" id="13281953"/>
<name>E5A280_LEPMJ</name>
<protein>
    <submittedName>
        <fullName evidence="2">Predicted protein</fullName>
    </submittedName>
</protein>
<proteinExistence type="predicted"/>
<evidence type="ECO:0000313" key="2">
    <source>
        <dbReference type="EMBL" id="CBX97957.1"/>
    </source>
</evidence>
<dbReference type="HOGENOM" id="CLU_1993018_0_0_1"/>
<evidence type="ECO:0000313" key="3">
    <source>
        <dbReference type="Proteomes" id="UP000002668"/>
    </source>
</evidence>
<dbReference type="EMBL" id="FP929132">
    <property type="protein sequence ID" value="CBX97957.1"/>
    <property type="molecule type" value="Genomic_DNA"/>
</dbReference>
<feature type="compositionally biased region" description="Basic and acidic residues" evidence="1">
    <location>
        <begin position="34"/>
        <end position="43"/>
    </location>
</feature>